<dbReference type="SUPFAM" id="SSF82171">
    <property type="entry name" value="DPP6 N-terminal domain-like"/>
    <property type="match status" value="1"/>
</dbReference>
<accession>F4KYV4</accession>
<evidence type="ECO:0000313" key="2">
    <source>
        <dbReference type="EMBL" id="AEE51496.1"/>
    </source>
</evidence>
<dbReference type="RefSeq" id="WP_013766035.1">
    <property type="nucleotide sequence ID" value="NC_015510.1"/>
</dbReference>
<dbReference type="InterPro" id="IPR011042">
    <property type="entry name" value="6-blade_b-propeller_TolB-like"/>
</dbReference>
<reference evidence="2 3" key="1">
    <citation type="journal article" date="2011" name="Stand. Genomic Sci.">
        <title>Complete genome sequence of Haliscomenobacter hydrossis type strain (O).</title>
        <authorList>
            <consortium name="US DOE Joint Genome Institute (JGI-PGF)"/>
            <person name="Daligault H."/>
            <person name="Lapidus A."/>
            <person name="Zeytun A."/>
            <person name="Nolan M."/>
            <person name="Lucas S."/>
            <person name="Del Rio T.G."/>
            <person name="Tice H."/>
            <person name="Cheng J.F."/>
            <person name="Tapia R."/>
            <person name="Han C."/>
            <person name="Goodwin L."/>
            <person name="Pitluck S."/>
            <person name="Liolios K."/>
            <person name="Pagani I."/>
            <person name="Ivanova N."/>
            <person name="Huntemann M."/>
            <person name="Mavromatis K."/>
            <person name="Mikhailova N."/>
            <person name="Pati A."/>
            <person name="Chen A."/>
            <person name="Palaniappan K."/>
            <person name="Land M."/>
            <person name="Hauser L."/>
            <person name="Brambilla E.M."/>
            <person name="Rohde M."/>
            <person name="Verbarg S."/>
            <person name="Goker M."/>
            <person name="Bristow J."/>
            <person name="Eisen J.A."/>
            <person name="Markowitz V."/>
            <person name="Hugenholtz P."/>
            <person name="Kyrpides N.C."/>
            <person name="Klenk H.P."/>
            <person name="Woyke T."/>
        </authorList>
    </citation>
    <scope>NUCLEOTIDE SEQUENCE [LARGE SCALE GENOMIC DNA]</scope>
    <source>
        <strain evidence="3">ATCC 27775 / DSM 1100 / LMG 10767 / O</strain>
    </source>
</reference>
<dbReference type="Gene3D" id="2.40.160.50">
    <property type="entry name" value="membrane protein fhac: a member of the omp85/tpsb transporter family"/>
    <property type="match status" value="1"/>
</dbReference>
<dbReference type="eggNOG" id="COG0823">
    <property type="taxonomic scope" value="Bacteria"/>
</dbReference>
<dbReference type="eggNOG" id="COG2831">
    <property type="taxonomic scope" value="Bacteria"/>
</dbReference>
<dbReference type="Gene3D" id="2.120.10.30">
    <property type="entry name" value="TolB, C-terminal domain"/>
    <property type="match status" value="1"/>
</dbReference>
<name>F4KYV4_HALH1</name>
<dbReference type="HOGENOM" id="CLU_010614_0_0_10"/>
<keyword evidence="1" id="KW-0732">Signal</keyword>
<dbReference type="OrthoDB" id="9760276at2"/>
<dbReference type="AlphaFoldDB" id="F4KYV4"/>
<keyword evidence="3" id="KW-1185">Reference proteome</keyword>
<organism evidence="2 3">
    <name type="scientific">Haliscomenobacter hydrossis (strain ATCC 27775 / DSM 1100 / LMG 10767 / O)</name>
    <dbReference type="NCBI Taxonomy" id="760192"/>
    <lineage>
        <taxon>Bacteria</taxon>
        <taxon>Pseudomonadati</taxon>
        <taxon>Bacteroidota</taxon>
        <taxon>Saprospiria</taxon>
        <taxon>Saprospirales</taxon>
        <taxon>Haliscomenobacteraceae</taxon>
        <taxon>Haliscomenobacter</taxon>
    </lineage>
</organism>
<dbReference type="STRING" id="760192.Halhy_3644"/>
<dbReference type="Proteomes" id="UP000008461">
    <property type="component" value="Chromosome"/>
</dbReference>
<sequence>MTGRLYLLFLMGICLFSAEAIAQSSNQVKFGKNRVQYHKDFDEWSQYESDNFFVYYYGKSRNAAHKVVQMAEYDFDEIQALLEHRMNEKLQIIVYADATDVKQSNIGSEDLFVSSNNQTKVSGTTIFVYFDGNHQHLREQVREGIAAVYLNTMLFGANIQEIVQNAVMLNLPNWFKEGLVAYAGQTWNVERDNELRNILLSRRYKRFERFADDFPRLAGQSMWYFISEKYGRPAVSNLLYLTRINRSVESGFLYVMDQSFQSVVQEWESFYRSRYESDIKGRQIPQSVQTVTLKKRKEQLPLTQLKLSPDGNKVVYVLNDLGRTSVYLYDLQQNKKTKIFREGYRNALQATDFTYPLVAWSPTGQQLTLLYERRDNLKLATYDVFKKKMTNELLSEQYQRVYSLDYVDNFSLVFSAEVSGQSDIFIYTPRTRQSQRITADIYDDLDATVVNVRNRKGILFTSNRPDIFLRPIKPDSILPVGSLDVFYYDLKGEIRELVRVTNTPLASERYPMGVDSTYFSYLSDRHGIYNRESGFLEDYIREYQQHIFMKDGAELVWPMDSSITKLDSTQIDSIQVRPVIRERAVTHIETNLPYHLSQQHSAPLSGKLVESYGALGRRSFYINRLSPTNSSAPATTFFRGREKQIEQLIFVKDTSKVSGMPLQNNRAPNTPPANATVYEVSELLPLPPQPKKDTTPVVQVKEEPYLFQSEFDNPKSATLTIEKPVEETKPAVAVTPTPARPSETLAPVNGLSFPLQMAPNRKLYILNPTRAIPYRLQFRSDFVTSQMDNSLLFEGMESTAANPDGFQPPPPGILLKANVKDLFEDYEFEGGIRIPTTFNGAEYFVTFQNKKHRLDQTYAVYMRNTRFNDDSPTLVPRRREYNILLGQYGVRYPLDVFRSIRATTTLRRDRMVQLATDRATYNVPDQTSQRLGLRLEYVFDNTVDIAMNLRTGTRYRAFVEVQKKFSVGDEANFDINFNKGFMTVLAADFRHYQRILRHSILAGRFSAATSFGSERILYFLGGMDNWLFPQQNNDIPVPSGNFAFQTLAANLRGFPINIRNGSSFALVNTELRVPLFRYFSRRIQSPLFKNFQVLGFFDIGTAWEGKTPYRDDNPLNTTKFPDGPFITTTVNYFRDPLVAGYGFGARTTLFGYFIRADYAWGIETQRIQKPKLYLSFGLDF</sequence>
<feature type="signal peptide" evidence="1">
    <location>
        <begin position="1"/>
        <end position="22"/>
    </location>
</feature>
<proteinExistence type="predicted"/>
<dbReference type="KEGG" id="hhy:Halhy_3644"/>
<evidence type="ECO:0008006" key="4">
    <source>
        <dbReference type="Google" id="ProtNLM"/>
    </source>
</evidence>
<evidence type="ECO:0000256" key="1">
    <source>
        <dbReference type="SAM" id="SignalP"/>
    </source>
</evidence>
<gene>
    <name evidence="2" type="ordered locus">Halhy_3644</name>
</gene>
<reference key="2">
    <citation type="submission" date="2011-04" db="EMBL/GenBank/DDBJ databases">
        <title>Complete sequence of chromosome of Haliscomenobacter hydrossis DSM 1100.</title>
        <authorList>
            <consortium name="US DOE Joint Genome Institute (JGI-PGF)"/>
            <person name="Lucas S."/>
            <person name="Han J."/>
            <person name="Lapidus A."/>
            <person name="Bruce D."/>
            <person name="Goodwin L."/>
            <person name="Pitluck S."/>
            <person name="Peters L."/>
            <person name="Kyrpides N."/>
            <person name="Mavromatis K."/>
            <person name="Ivanova N."/>
            <person name="Ovchinnikova G."/>
            <person name="Pagani I."/>
            <person name="Daligault H."/>
            <person name="Detter J.C."/>
            <person name="Han C."/>
            <person name="Land M."/>
            <person name="Hauser L."/>
            <person name="Markowitz V."/>
            <person name="Cheng J.-F."/>
            <person name="Hugenholtz P."/>
            <person name="Woyke T."/>
            <person name="Wu D."/>
            <person name="Verbarg S."/>
            <person name="Frueling A."/>
            <person name="Brambilla E."/>
            <person name="Klenk H.-P."/>
            <person name="Eisen J.A."/>
        </authorList>
    </citation>
    <scope>NUCLEOTIDE SEQUENCE</scope>
    <source>
        <strain>DSM 1100</strain>
    </source>
</reference>
<dbReference type="EMBL" id="CP002691">
    <property type="protein sequence ID" value="AEE51496.1"/>
    <property type="molecule type" value="Genomic_DNA"/>
</dbReference>
<protein>
    <recommendedName>
        <fullName evidence="4">WD40-like beta Propeller containing protein</fullName>
    </recommendedName>
</protein>
<evidence type="ECO:0000313" key="3">
    <source>
        <dbReference type="Proteomes" id="UP000008461"/>
    </source>
</evidence>
<feature type="chain" id="PRO_5003310461" description="WD40-like beta Propeller containing protein" evidence="1">
    <location>
        <begin position="23"/>
        <end position="1180"/>
    </location>
</feature>
<dbReference type="PANTHER" id="PTHR36842">
    <property type="entry name" value="PROTEIN TOLB HOMOLOG"/>
    <property type="match status" value="1"/>
</dbReference>